<evidence type="ECO:0000313" key="3">
    <source>
        <dbReference type="Proteomes" id="UP001152646"/>
    </source>
</evidence>
<evidence type="ECO:0000313" key="2">
    <source>
        <dbReference type="EMBL" id="CAG8260013.1"/>
    </source>
</evidence>
<dbReference type="SMART" id="SM00382">
    <property type="entry name" value="AAA"/>
    <property type="match status" value="1"/>
</dbReference>
<name>A0A9W4N4G0_9EURO</name>
<dbReference type="PANTHER" id="PTHR46411:SF3">
    <property type="entry name" value="AAA+ ATPASE DOMAIN-CONTAINING PROTEIN"/>
    <property type="match status" value="1"/>
</dbReference>
<dbReference type="GO" id="GO:0005524">
    <property type="term" value="F:ATP binding"/>
    <property type="evidence" value="ECO:0007669"/>
    <property type="project" value="InterPro"/>
</dbReference>
<accession>A0A9W4N4G0</accession>
<comment type="caution">
    <text evidence="2">The sequence shown here is derived from an EMBL/GenBank/DDBJ whole genome shotgun (WGS) entry which is preliminary data.</text>
</comment>
<dbReference type="Pfam" id="PF00004">
    <property type="entry name" value="AAA"/>
    <property type="match status" value="1"/>
</dbReference>
<feature type="domain" description="AAA+ ATPase" evidence="1">
    <location>
        <begin position="96"/>
        <end position="223"/>
    </location>
</feature>
<protein>
    <recommendedName>
        <fullName evidence="1">AAA+ ATPase domain-containing protein</fullName>
    </recommendedName>
</protein>
<evidence type="ECO:0000259" key="1">
    <source>
        <dbReference type="SMART" id="SM00382"/>
    </source>
</evidence>
<dbReference type="CDD" id="cd19481">
    <property type="entry name" value="RecA-like_protease"/>
    <property type="match status" value="1"/>
</dbReference>
<dbReference type="InterPro" id="IPR003593">
    <property type="entry name" value="AAA+_ATPase"/>
</dbReference>
<dbReference type="EMBL" id="CAJVPA010000044">
    <property type="protein sequence ID" value="CAG8260013.1"/>
    <property type="molecule type" value="Genomic_DNA"/>
</dbReference>
<dbReference type="AlphaFoldDB" id="A0A9W4N4G0"/>
<dbReference type="OrthoDB" id="10042665at2759"/>
<dbReference type="Gene3D" id="3.40.50.300">
    <property type="entry name" value="P-loop containing nucleotide triphosphate hydrolases"/>
    <property type="match status" value="1"/>
</dbReference>
<dbReference type="GO" id="GO:0016887">
    <property type="term" value="F:ATP hydrolysis activity"/>
    <property type="evidence" value="ECO:0007669"/>
    <property type="project" value="InterPro"/>
</dbReference>
<dbReference type="PANTHER" id="PTHR46411">
    <property type="entry name" value="FAMILY ATPASE, PUTATIVE-RELATED"/>
    <property type="match status" value="1"/>
</dbReference>
<dbReference type="InterPro" id="IPR027417">
    <property type="entry name" value="P-loop_NTPase"/>
</dbReference>
<gene>
    <name evidence="2" type="ORF">PSALAMII_LOCUS981</name>
</gene>
<dbReference type="InterPro" id="IPR003959">
    <property type="entry name" value="ATPase_AAA_core"/>
</dbReference>
<proteinExistence type="predicted"/>
<organism evidence="2 3">
    <name type="scientific">Penicillium salamii</name>
    <dbReference type="NCBI Taxonomy" id="1612424"/>
    <lineage>
        <taxon>Eukaryota</taxon>
        <taxon>Fungi</taxon>
        <taxon>Dikarya</taxon>
        <taxon>Ascomycota</taxon>
        <taxon>Pezizomycotina</taxon>
        <taxon>Eurotiomycetes</taxon>
        <taxon>Eurotiomycetidae</taxon>
        <taxon>Eurotiales</taxon>
        <taxon>Aspergillaceae</taxon>
        <taxon>Penicillium</taxon>
    </lineage>
</organism>
<dbReference type="Proteomes" id="UP001152646">
    <property type="component" value="Unassembled WGS sequence"/>
</dbReference>
<reference evidence="2" key="1">
    <citation type="submission" date="2021-07" db="EMBL/GenBank/DDBJ databases">
        <authorList>
            <person name="Branca A.L. A."/>
        </authorList>
    </citation>
    <scope>NUCLEOTIDE SEQUENCE</scope>
</reference>
<dbReference type="SUPFAM" id="SSF52540">
    <property type="entry name" value="P-loop containing nucleoside triphosphate hydrolases"/>
    <property type="match status" value="1"/>
</dbReference>
<sequence length="300" mass="34100">MMCFIAENWANKILDLASELTDEQLLLCTTRLRGYSLKLKRWVHFEVNNISDIAWNEHAFPQLILPEGFQNLILSFVEAKSDSTLAFDDIIQGKGMGMIVLLVGTPGTGKTLTAEAVADKVKKPLYVLSAGELGQDATTVEDRLSEILELTQKWDAIVLFDECDVFLQERSTSNMAHNEIVAVFLRLLEYYRGIMFMTTNRASSIDSAFQSRIHLTLHYPELELDAKRQIWRQFTSQLERDETMTDDTYYHLALLPMNGRQIKNTVKISALLAHKEKARLGSRHIRIVLHATCEAHGEGI</sequence>